<evidence type="ECO:0000313" key="3">
    <source>
        <dbReference type="EMBL" id="MCM3716005.1"/>
    </source>
</evidence>
<reference evidence="3" key="1">
    <citation type="submission" date="2022-05" db="EMBL/GenBank/DDBJ databases">
        <title>Comparative Genomics of Spacecraft Associated Microbes.</title>
        <authorList>
            <person name="Tran M.T."/>
            <person name="Wright A."/>
            <person name="Seuylemezian A."/>
            <person name="Eisen J."/>
            <person name="Coil D."/>
        </authorList>
    </citation>
    <scope>NUCLEOTIDE SEQUENCE</scope>
    <source>
        <strain evidence="3">214.1.1</strain>
    </source>
</reference>
<feature type="transmembrane region" description="Helical" evidence="1">
    <location>
        <begin position="154"/>
        <end position="173"/>
    </location>
</feature>
<evidence type="ECO:0000256" key="1">
    <source>
        <dbReference type="SAM" id="Phobius"/>
    </source>
</evidence>
<dbReference type="Pfam" id="PF09335">
    <property type="entry name" value="VTT_dom"/>
    <property type="match status" value="1"/>
</dbReference>
<evidence type="ECO:0000313" key="4">
    <source>
        <dbReference type="Proteomes" id="UP001139179"/>
    </source>
</evidence>
<dbReference type="Proteomes" id="UP001139179">
    <property type="component" value="Unassembled WGS sequence"/>
</dbReference>
<sequence length="192" mass="22347">MEEFLRKSLFVIEQSGWLAPLFFILLHVVRQIFFIPVLFICLLGGYLFGTLAGSLYSIVGLTAVSFVFYWLVYLFPGVRKKVAALKRRMLKDEYRLTLPQMMVMRLMPFVHFHLVSLYLMETTDNVKKYTQQSFIVSIPPAIVYTSFGDMLHELPLVGTVVFILFLTLLFLFFRPKRTTSVSWAGFFAEKKE</sequence>
<name>A0A9X2DV90_9BACI</name>
<proteinExistence type="predicted"/>
<dbReference type="InterPro" id="IPR032816">
    <property type="entry name" value="VTT_dom"/>
</dbReference>
<feature type="transmembrane region" description="Helical" evidence="1">
    <location>
        <begin position="96"/>
        <end position="119"/>
    </location>
</feature>
<keyword evidence="1" id="KW-1133">Transmembrane helix</keyword>
<organism evidence="3 4">
    <name type="scientific">Halalkalibacter oceani</name>
    <dbReference type="NCBI Taxonomy" id="1653776"/>
    <lineage>
        <taxon>Bacteria</taxon>
        <taxon>Bacillati</taxon>
        <taxon>Bacillota</taxon>
        <taxon>Bacilli</taxon>
        <taxon>Bacillales</taxon>
        <taxon>Bacillaceae</taxon>
        <taxon>Halalkalibacter</taxon>
    </lineage>
</organism>
<gene>
    <name evidence="3" type="ORF">M3202_18295</name>
</gene>
<dbReference type="AlphaFoldDB" id="A0A9X2DV90"/>
<feature type="transmembrane region" description="Helical" evidence="1">
    <location>
        <begin position="54"/>
        <end position="75"/>
    </location>
</feature>
<feature type="transmembrane region" description="Helical" evidence="1">
    <location>
        <begin position="21"/>
        <end position="48"/>
    </location>
</feature>
<dbReference type="RefSeq" id="WP_251224685.1">
    <property type="nucleotide sequence ID" value="NZ_JAMBOL010000026.1"/>
</dbReference>
<dbReference type="EMBL" id="JAMBOL010000026">
    <property type="protein sequence ID" value="MCM3716005.1"/>
    <property type="molecule type" value="Genomic_DNA"/>
</dbReference>
<comment type="caution">
    <text evidence="3">The sequence shown here is derived from an EMBL/GenBank/DDBJ whole genome shotgun (WGS) entry which is preliminary data.</text>
</comment>
<keyword evidence="1" id="KW-0812">Transmembrane</keyword>
<feature type="domain" description="VTT" evidence="2">
    <location>
        <begin position="35"/>
        <end position="149"/>
    </location>
</feature>
<keyword evidence="4" id="KW-1185">Reference proteome</keyword>
<keyword evidence="1" id="KW-0472">Membrane</keyword>
<evidence type="ECO:0000259" key="2">
    <source>
        <dbReference type="Pfam" id="PF09335"/>
    </source>
</evidence>
<protein>
    <submittedName>
        <fullName evidence="3">VTT domain-containing protein</fullName>
    </submittedName>
</protein>
<accession>A0A9X2DV90</accession>